<keyword evidence="2" id="KW-1133">Transmembrane helix</keyword>
<accession>A0AAN7ADA7</accession>
<feature type="region of interest" description="Disordered" evidence="1">
    <location>
        <begin position="469"/>
        <end position="504"/>
    </location>
</feature>
<protein>
    <submittedName>
        <fullName evidence="3">Uncharacterized protein</fullName>
    </submittedName>
</protein>
<name>A0AAN7ADA7_9PEZI</name>
<reference evidence="3" key="1">
    <citation type="journal article" date="2023" name="Mol. Phylogenet. Evol.">
        <title>Genome-scale phylogeny and comparative genomics of the fungal order Sordariales.</title>
        <authorList>
            <person name="Hensen N."/>
            <person name="Bonometti L."/>
            <person name="Westerberg I."/>
            <person name="Brannstrom I.O."/>
            <person name="Guillou S."/>
            <person name="Cros-Aarteil S."/>
            <person name="Calhoun S."/>
            <person name="Haridas S."/>
            <person name="Kuo A."/>
            <person name="Mondo S."/>
            <person name="Pangilinan J."/>
            <person name="Riley R."/>
            <person name="LaButti K."/>
            <person name="Andreopoulos B."/>
            <person name="Lipzen A."/>
            <person name="Chen C."/>
            <person name="Yan M."/>
            <person name="Daum C."/>
            <person name="Ng V."/>
            <person name="Clum A."/>
            <person name="Steindorff A."/>
            <person name="Ohm R.A."/>
            <person name="Martin F."/>
            <person name="Silar P."/>
            <person name="Natvig D.O."/>
            <person name="Lalanne C."/>
            <person name="Gautier V."/>
            <person name="Ament-Velasquez S.L."/>
            <person name="Kruys A."/>
            <person name="Hutchinson M.I."/>
            <person name="Powell A.J."/>
            <person name="Barry K."/>
            <person name="Miller A.N."/>
            <person name="Grigoriev I.V."/>
            <person name="Debuchy R."/>
            <person name="Gladieux P."/>
            <person name="Hiltunen Thoren M."/>
            <person name="Johannesson H."/>
        </authorList>
    </citation>
    <scope>NUCLEOTIDE SEQUENCE</scope>
    <source>
        <strain evidence="3">PSN309</strain>
    </source>
</reference>
<keyword evidence="4" id="KW-1185">Reference proteome</keyword>
<reference evidence="3" key="2">
    <citation type="submission" date="2023-05" db="EMBL/GenBank/DDBJ databases">
        <authorList>
            <consortium name="Lawrence Berkeley National Laboratory"/>
            <person name="Steindorff A."/>
            <person name="Hensen N."/>
            <person name="Bonometti L."/>
            <person name="Westerberg I."/>
            <person name="Brannstrom I.O."/>
            <person name="Guillou S."/>
            <person name="Cros-Aarteil S."/>
            <person name="Calhoun S."/>
            <person name="Haridas S."/>
            <person name="Kuo A."/>
            <person name="Mondo S."/>
            <person name="Pangilinan J."/>
            <person name="Riley R."/>
            <person name="Labutti K."/>
            <person name="Andreopoulos B."/>
            <person name="Lipzen A."/>
            <person name="Chen C."/>
            <person name="Yanf M."/>
            <person name="Daum C."/>
            <person name="Ng V."/>
            <person name="Clum A."/>
            <person name="Ohm R."/>
            <person name="Martin F."/>
            <person name="Silar P."/>
            <person name="Natvig D."/>
            <person name="Lalanne C."/>
            <person name="Gautier V."/>
            <person name="Ament-Velasquez S.L."/>
            <person name="Kruys A."/>
            <person name="Hutchinson M.I."/>
            <person name="Powell A.J."/>
            <person name="Barry K."/>
            <person name="Miller A.N."/>
            <person name="Grigoriev I.V."/>
            <person name="Debuchy R."/>
            <person name="Gladieux P."/>
            <person name="Thoren M.H."/>
            <person name="Johannesson H."/>
        </authorList>
    </citation>
    <scope>NUCLEOTIDE SEQUENCE</scope>
    <source>
        <strain evidence="3">PSN309</strain>
    </source>
</reference>
<proteinExistence type="predicted"/>
<dbReference type="EMBL" id="MU864680">
    <property type="protein sequence ID" value="KAK4182334.1"/>
    <property type="molecule type" value="Genomic_DNA"/>
</dbReference>
<gene>
    <name evidence="3" type="ORF">QBC35DRAFT_510183</name>
</gene>
<keyword evidence="2" id="KW-0472">Membrane</keyword>
<feature type="transmembrane region" description="Helical" evidence="2">
    <location>
        <begin position="394"/>
        <end position="417"/>
    </location>
</feature>
<feature type="compositionally biased region" description="Basic and acidic residues" evidence="1">
    <location>
        <begin position="469"/>
        <end position="487"/>
    </location>
</feature>
<evidence type="ECO:0000256" key="1">
    <source>
        <dbReference type="SAM" id="MobiDB-lite"/>
    </source>
</evidence>
<organism evidence="3 4">
    <name type="scientific">Podospora australis</name>
    <dbReference type="NCBI Taxonomy" id="1536484"/>
    <lineage>
        <taxon>Eukaryota</taxon>
        <taxon>Fungi</taxon>
        <taxon>Dikarya</taxon>
        <taxon>Ascomycota</taxon>
        <taxon>Pezizomycotina</taxon>
        <taxon>Sordariomycetes</taxon>
        <taxon>Sordariomycetidae</taxon>
        <taxon>Sordariales</taxon>
        <taxon>Podosporaceae</taxon>
        <taxon>Podospora</taxon>
    </lineage>
</organism>
<dbReference type="Proteomes" id="UP001302126">
    <property type="component" value="Unassembled WGS sequence"/>
</dbReference>
<evidence type="ECO:0000313" key="3">
    <source>
        <dbReference type="EMBL" id="KAK4182334.1"/>
    </source>
</evidence>
<dbReference type="Gene3D" id="1.20.58.340">
    <property type="entry name" value="Magnesium transport protein CorA, transmembrane region"/>
    <property type="match status" value="1"/>
</dbReference>
<evidence type="ECO:0000256" key="2">
    <source>
        <dbReference type="SAM" id="Phobius"/>
    </source>
</evidence>
<evidence type="ECO:0000313" key="4">
    <source>
        <dbReference type="Proteomes" id="UP001302126"/>
    </source>
</evidence>
<feature type="transmembrane region" description="Helical" evidence="2">
    <location>
        <begin position="442"/>
        <end position="462"/>
    </location>
</feature>
<dbReference type="AlphaFoldDB" id="A0AAN7ADA7"/>
<keyword evidence="2" id="KW-0812">Transmembrane</keyword>
<sequence>MDRDNFVDTRARFLEVIIHEDGTSDSMTGGVGTDHLIDWLANPFYGRQTMIFRLLYFSMHQHPFQLGMPREVWHSISETLGLHPSTEQAVLDNNGNFAVYPSKNLAGELEQIKLVMKVPNKVHVGFDALSLSHDSCSRTVSAMVHGMDEHDWPDLLKQVTENPHLALLPTFLPSVLFAIHHLRVLQYRAFLDDKIFTTEIQTGYGIAGRAPAELELLEEFQPPPRISPTVTGHSRDRATRSKSWMYRLKQRDQPQAAFFPHSYQPVPHRDFETYLKRLHLFHPELACLSVVMRFCQEYGQFLVKLTTEQMERVSAADSKMAMHYEEVLHLLQLPCSQSFTALSQLQSLKDRVQSQTTLIFSLISQDENRISRLVAEDSARIAAAAKRDSAAMKAIAFVTMLFLPATFVAAFLSMPFVDWNDGGTPAGDNESNSPTKTTPLVWIYWAITGPLTVSLLVGWRIWWKYEARSADEEGERASRESKARLDGTRTFSSVSDDAEGKKDV</sequence>
<comment type="caution">
    <text evidence="3">The sequence shown here is derived from an EMBL/GenBank/DDBJ whole genome shotgun (WGS) entry which is preliminary data.</text>
</comment>